<dbReference type="EMBL" id="GL832961">
    <property type="protein sequence ID" value="EGD82566.1"/>
    <property type="molecule type" value="Genomic_DNA"/>
</dbReference>
<dbReference type="Proteomes" id="UP000007799">
    <property type="component" value="Unassembled WGS sequence"/>
</dbReference>
<sequence>MSGEDNNNVTVTLGAPTWAEIAKHLLRPPSWQQDPFPVARYFDCDHEDTNLGPSTCVGVRGFFNLMLTCRGMYHDLPWAMPKWCLAEEAVPKAPPNRAPSTFSFQAHSEHWLDTFQVRLAPRQQEPLHVASDAVAFDEGAWLRQRFLVHSWLGMTWNSECVYLQRQVQAQAPAFWSDFARFGRIKFSSLPAMEAWTNRPHGSNERTQADTEAPATASTASAESTHSVSAPSSSADAGGGTPVQVQPALFSIKAVLGPMGSAERFMACRKQLAHVKGGTFELILWHRCRRLTIRDVRELQLFADGVHIKRVDFANIDDLYWFASAHNGCVEGKMTNIGRIHLEGGCDGYATLTDIAPLVDTPRVQIEEFQECRANMTPLCNARQLVLCQHVDEVSFLGNVHHVEWLHCMVEELSLNASRVALGNLEPDDDSVALHLPNATYIALKGCPGAVVLECPVRLQFLQLYGCTNAQLPTFEHAHVVDIDMELGVEALRDLGSRVDKLVLRDDAAKLVSQLGTIPVCVEVHGSAEDIGLADGVLPACVRRAVLTVHTNAFHVGLLAHVQQLTLQAGEGSRPAIQGLDELRNLKALRIVGCELSGTVSASEQVCFTDCSGSITVENAGTLYITDKRDATEKRESDATLMQVLSTRNVHVCRIVDCELETLCGFAGVHCLVLQCCTVADAETLPQVACLCLRGRCYRQPIVSLVGRAREDMIAVINSGQTDVSEDLQLLQDDKDINDDDILQDFEDEDDDDDDSDDDDDDDDDDD</sequence>
<name>F2U4K0_SALR5</name>
<evidence type="ECO:0000256" key="1">
    <source>
        <dbReference type="SAM" id="MobiDB-lite"/>
    </source>
</evidence>
<reference evidence="2" key="1">
    <citation type="submission" date="2009-08" db="EMBL/GenBank/DDBJ databases">
        <title>Annotation of Salpingoeca rosetta.</title>
        <authorList>
            <consortium name="The Broad Institute Genome Sequencing Platform"/>
            <person name="Russ C."/>
            <person name="Cuomo C."/>
            <person name="Burger G."/>
            <person name="Gray M.W."/>
            <person name="Holland P.W.H."/>
            <person name="King N."/>
            <person name="Lang F.B.F."/>
            <person name="Roger A.J."/>
            <person name="Ruiz-Trillo I."/>
            <person name="Young S.K."/>
            <person name="Zeng Q."/>
            <person name="Gargeya S."/>
            <person name="Alvarado L."/>
            <person name="Berlin A."/>
            <person name="Chapman S.B."/>
            <person name="Chen Z."/>
            <person name="Freedman E."/>
            <person name="Gellesch M."/>
            <person name="Goldberg J."/>
            <person name="Griggs A."/>
            <person name="Gujja S."/>
            <person name="Heilman E."/>
            <person name="Heiman D."/>
            <person name="Howarth C."/>
            <person name="Mehta T."/>
            <person name="Neiman D."/>
            <person name="Pearson M."/>
            <person name="Roberts A."/>
            <person name="Saif S."/>
            <person name="Shea T."/>
            <person name="Shenoy N."/>
            <person name="Sisk P."/>
            <person name="Stolte C."/>
            <person name="Sykes S."/>
            <person name="White J."/>
            <person name="Yandava C."/>
            <person name="Haas B."/>
            <person name="Nusbaum C."/>
            <person name="Birren B."/>
        </authorList>
    </citation>
    <scope>NUCLEOTIDE SEQUENCE [LARGE SCALE GENOMIC DNA]</scope>
    <source>
        <strain evidence="2">ATCC 50818</strain>
    </source>
</reference>
<dbReference type="KEGG" id="sre:PTSG_11978"/>
<keyword evidence="3" id="KW-1185">Reference proteome</keyword>
<dbReference type="AlphaFoldDB" id="F2U4K0"/>
<feature type="compositionally biased region" description="Low complexity" evidence="1">
    <location>
        <begin position="209"/>
        <end position="235"/>
    </location>
</feature>
<dbReference type="RefSeq" id="XP_004995802.1">
    <property type="nucleotide sequence ID" value="XM_004995745.1"/>
</dbReference>
<organism evidence="3">
    <name type="scientific">Salpingoeca rosetta (strain ATCC 50818 / BSB-021)</name>
    <dbReference type="NCBI Taxonomy" id="946362"/>
    <lineage>
        <taxon>Eukaryota</taxon>
        <taxon>Choanoflagellata</taxon>
        <taxon>Craspedida</taxon>
        <taxon>Salpingoecidae</taxon>
        <taxon>Salpingoeca</taxon>
    </lineage>
</organism>
<feature type="region of interest" description="Disordered" evidence="1">
    <location>
        <begin position="195"/>
        <end position="239"/>
    </location>
</feature>
<feature type="region of interest" description="Disordered" evidence="1">
    <location>
        <begin position="743"/>
        <end position="766"/>
    </location>
</feature>
<evidence type="ECO:0000313" key="3">
    <source>
        <dbReference type="Proteomes" id="UP000007799"/>
    </source>
</evidence>
<dbReference type="GeneID" id="16076389"/>
<proteinExistence type="predicted"/>
<gene>
    <name evidence="2" type="ORF">PTSG_11978</name>
</gene>
<protein>
    <submittedName>
        <fullName evidence="2">Uncharacterized protein</fullName>
    </submittedName>
</protein>
<accession>F2U4K0</accession>
<dbReference type="InParanoid" id="F2U4K0"/>
<evidence type="ECO:0000313" key="2">
    <source>
        <dbReference type="EMBL" id="EGD82566.1"/>
    </source>
</evidence>